<proteinExistence type="predicted"/>
<organism evidence="1 2">
    <name type="scientific">Streptomyces luteolus</name>
    <dbReference type="NCBI Taxonomy" id="3043615"/>
    <lineage>
        <taxon>Bacteria</taxon>
        <taxon>Bacillati</taxon>
        <taxon>Actinomycetota</taxon>
        <taxon>Actinomycetes</taxon>
        <taxon>Kitasatosporales</taxon>
        <taxon>Streptomycetaceae</taxon>
        <taxon>Streptomyces</taxon>
    </lineage>
</organism>
<name>A0ABT6TAG9_9ACTN</name>
<reference evidence="1 2" key="1">
    <citation type="submission" date="2023-05" db="EMBL/GenBank/DDBJ databases">
        <title>Draft genome sequence of Streptomyces sp. B-S-A12 isolated from a cave soil in Thailand.</title>
        <authorList>
            <person name="Chamroensaksri N."/>
            <person name="Muangham S."/>
        </authorList>
    </citation>
    <scope>NUCLEOTIDE SEQUENCE [LARGE SCALE GENOMIC DNA]</scope>
    <source>
        <strain evidence="1 2">B-S-A12</strain>
    </source>
</reference>
<gene>
    <name evidence="1" type="ORF">QIT00_38600</name>
</gene>
<sequence>MIDDGKINYRAFSSSGGISDYTIDFAKDAQTQLGLMSYRAK</sequence>
<evidence type="ECO:0000313" key="1">
    <source>
        <dbReference type="EMBL" id="MDI3424358.1"/>
    </source>
</evidence>
<evidence type="ECO:0000313" key="2">
    <source>
        <dbReference type="Proteomes" id="UP001237105"/>
    </source>
</evidence>
<keyword evidence="2" id="KW-1185">Reference proteome</keyword>
<dbReference type="RefSeq" id="WP_282540176.1">
    <property type="nucleotide sequence ID" value="NZ_JASCIS010000100.1"/>
</dbReference>
<accession>A0ABT6TAG9</accession>
<protein>
    <submittedName>
        <fullName evidence="1">Uncharacterized protein</fullName>
    </submittedName>
</protein>
<comment type="caution">
    <text evidence="1">The sequence shown here is derived from an EMBL/GenBank/DDBJ whole genome shotgun (WGS) entry which is preliminary data.</text>
</comment>
<dbReference type="EMBL" id="JASCIS010000100">
    <property type="protein sequence ID" value="MDI3424358.1"/>
    <property type="molecule type" value="Genomic_DNA"/>
</dbReference>
<dbReference type="Proteomes" id="UP001237105">
    <property type="component" value="Unassembled WGS sequence"/>
</dbReference>